<dbReference type="InterPro" id="IPR004038">
    <property type="entry name" value="Ribosomal_eL8/eL30/eS12/Gad45"/>
</dbReference>
<dbReference type="InterPro" id="IPR018492">
    <property type="entry name" value="Ribosomal_eL8/Nhp2"/>
</dbReference>
<accession>I7J5H8</accession>
<dbReference type="EMBL" id="FO082871">
    <property type="protein sequence ID" value="CCF72892.1"/>
    <property type="molecule type" value="Genomic_DNA"/>
</dbReference>
<dbReference type="VEuPathDB" id="PiroplasmaDB:BMR1_01G02170"/>
<keyword evidence="3 4" id="KW-0687">Ribonucleoprotein</keyword>
<dbReference type="PANTHER" id="PTHR23105">
    <property type="entry name" value="RIBOSOMAL PROTEIN L7AE FAMILY MEMBER"/>
    <property type="match status" value="1"/>
</dbReference>
<reference evidence="7 8" key="3">
    <citation type="journal article" date="2016" name="Sci. Rep.">
        <title>Genome-wide diversity and gene expression profiling of Babesia microti isolates identify polymorphic genes that mediate host-pathogen interactions.</title>
        <authorList>
            <person name="Silva J.C."/>
            <person name="Cornillot E."/>
            <person name="McCracken C."/>
            <person name="Usmani-Brown S."/>
            <person name="Dwivedi A."/>
            <person name="Ifeonu O.O."/>
            <person name="Crabtree J."/>
            <person name="Gotia H.T."/>
            <person name="Virji A.Z."/>
            <person name="Reynes C."/>
            <person name="Colinge J."/>
            <person name="Kumar V."/>
            <person name="Lawres L."/>
            <person name="Pazzi J.E."/>
            <person name="Pablo J.V."/>
            <person name="Hung C."/>
            <person name="Brancato J."/>
            <person name="Kumari P."/>
            <person name="Orvis J."/>
            <person name="Tretina K."/>
            <person name="Chibucos M."/>
            <person name="Ott S."/>
            <person name="Sadzewicz L."/>
            <person name="Sengamalay N."/>
            <person name="Shetty A.C."/>
            <person name="Su Q."/>
            <person name="Tallon L."/>
            <person name="Fraser C.M."/>
            <person name="Frutos R."/>
            <person name="Molina D.M."/>
            <person name="Krause P.J."/>
            <person name="Ben Mamoun C."/>
        </authorList>
    </citation>
    <scope>NUCLEOTIDE SEQUENCE [LARGE SCALE GENOMIC DNA]</scope>
    <source>
        <strain evidence="7 8">RI</strain>
    </source>
</reference>
<dbReference type="GO" id="GO:0022625">
    <property type="term" value="C:cytosolic large ribosomal subunit"/>
    <property type="evidence" value="ECO:0007669"/>
    <property type="project" value="UniProtKB-UniRule"/>
</dbReference>
<dbReference type="Proteomes" id="UP000002899">
    <property type="component" value="Chromosome I"/>
</dbReference>
<comment type="similarity">
    <text evidence="1 4">Belongs to the eukaryotic ribosomal protein eL8 family.</text>
</comment>
<name>I7J5H8_BABMR</name>
<dbReference type="Pfam" id="PF01248">
    <property type="entry name" value="Ribosomal_L7Ae"/>
    <property type="match status" value="1"/>
</dbReference>
<evidence type="ECO:0000313" key="8">
    <source>
        <dbReference type="Proteomes" id="UP000002899"/>
    </source>
</evidence>
<gene>
    <name evidence="7" type="ORF">BMR1_01G02170</name>
</gene>
<evidence type="ECO:0000256" key="2">
    <source>
        <dbReference type="ARBA" id="ARBA00022980"/>
    </source>
</evidence>
<dbReference type="InterPro" id="IPR050257">
    <property type="entry name" value="eL8/uL1-like"/>
</dbReference>
<sequence length="265" mass="30567">MPPSSAKKNKKLPPNPLGEKEKKSVIKLSPFEATPRNFRIGGNIRPRLNLSRYVRWPRYIRIQRQRKILLQRLKIPPAINQFKYTIDKSQSVELLRFLENYKPETRKEKKARLTATAEALARGETVAAPKRPYMLKSGVNHVTDLIEYKKAKLVVIAHDVHPIELVICIPALCRRKEIPYCIIKGKSRLGKLINQKTATVVALDNVRKQDQAKFDHFVKLFTGMFNDNVDIRRQWGGHTMGIKSLHKQIKNDLLISQEHSKKLGL</sequence>
<dbReference type="RefSeq" id="XP_012647501.1">
    <property type="nucleotide sequence ID" value="XM_012792047.1"/>
</dbReference>
<evidence type="ECO:0000256" key="3">
    <source>
        <dbReference type="ARBA" id="ARBA00023274"/>
    </source>
</evidence>
<dbReference type="AlphaFoldDB" id="I7J5H8"/>
<keyword evidence="8" id="KW-1185">Reference proteome</keyword>
<evidence type="ECO:0000256" key="5">
    <source>
        <dbReference type="SAM" id="MobiDB-lite"/>
    </source>
</evidence>
<reference evidence="7 8" key="2">
    <citation type="journal article" date="2013" name="PLoS ONE">
        <title>Whole genome mapping and re-organization of the nuclear and mitochondrial genomes of Babesia microti isolates.</title>
        <authorList>
            <person name="Cornillot E."/>
            <person name="Dassouli A."/>
            <person name="Garg A."/>
            <person name="Pachikara N."/>
            <person name="Randazzo S."/>
            <person name="Depoix D."/>
            <person name="Carcy B."/>
            <person name="Delbecq S."/>
            <person name="Frutos R."/>
            <person name="Silva J.C."/>
            <person name="Sutton R."/>
            <person name="Krause P.J."/>
            <person name="Mamoun C.B."/>
        </authorList>
    </citation>
    <scope>NUCLEOTIDE SEQUENCE [LARGE SCALE GENOMIC DNA]</scope>
    <source>
        <strain evidence="7 8">RI</strain>
    </source>
</reference>
<proteinExistence type="inferred from homology"/>
<feature type="domain" description="Ribosomal protein eL8/eL30/eS12/Gadd45" evidence="6">
    <location>
        <begin position="129"/>
        <end position="203"/>
    </location>
</feature>
<dbReference type="GO" id="GO:0003723">
    <property type="term" value="F:RNA binding"/>
    <property type="evidence" value="ECO:0007669"/>
    <property type="project" value="UniProtKB-UniRule"/>
</dbReference>
<evidence type="ECO:0000256" key="4">
    <source>
        <dbReference type="RuleBase" id="RU367042"/>
    </source>
</evidence>
<dbReference type="InterPro" id="IPR004037">
    <property type="entry name" value="Ribosomal_eL8-like_CS"/>
</dbReference>
<dbReference type="InterPro" id="IPR001921">
    <property type="entry name" value="Ribosomal_eL8_euk"/>
</dbReference>
<reference evidence="7 8" key="1">
    <citation type="journal article" date="2012" name="Nucleic Acids Res.">
        <title>Sequencing of the smallest Apicomplexan genome from the human pathogen Babesia microti.</title>
        <authorList>
            <person name="Cornillot E."/>
            <person name="Hadj-Kaddour K."/>
            <person name="Dassouli A."/>
            <person name="Noel B."/>
            <person name="Ranwez V."/>
            <person name="Vacherie B."/>
            <person name="Augagneur Y."/>
            <person name="Bres V."/>
            <person name="Duclos A."/>
            <person name="Randazzo S."/>
            <person name="Carcy B."/>
            <person name="Debierre-Grockiego F."/>
            <person name="Delbecq S."/>
            <person name="Moubri-Menage K."/>
            <person name="Shams-Eldin H."/>
            <person name="Usmani-Brown S."/>
            <person name="Bringaud F."/>
            <person name="Wincker P."/>
            <person name="Vivares C.P."/>
            <person name="Schwarz R.T."/>
            <person name="Schetters T.P."/>
            <person name="Krause P.J."/>
            <person name="Gorenflot A."/>
            <person name="Berry V."/>
            <person name="Barbe V."/>
            <person name="Ben Mamoun C."/>
        </authorList>
    </citation>
    <scope>NUCLEOTIDE SEQUENCE [LARGE SCALE GENOMIC DNA]</scope>
    <source>
        <strain evidence="7 8">RI</strain>
    </source>
</reference>
<dbReference type="Gene3D" id="3.30.1330.30">
    <property type="match status" value="1"/>
</dbReference>
<organism evidence="7 8">
    <name type="scientific">Babesia microti (strain RI)</name>
    <dbReference type="NCBI Taxonomy" id="1133968"/>
    <lineage>
        <taxon>Eukaryota</taxon>
        <taxon>Sar</taxon>
        <taxon>Alveolata</taxon>
        <taxon>Apicomplexa</taxon>
        <taxon>Aconoidasida</taxon>
        <taxon>Piroplasmida</taxon>
        <taxon>Babesiidae</taxon>
        <taxon>Babesia</taxon>
    </lineage>
</organism>
<dbReference type="FunFam" id="3.30.1330.30:FF:000003">
    <property type="entry name" value="60S ribosomal protein L7a"/>
    <property type="match status" value="1"/>
</dbReference>
<keyword evidence="2 4" id="KW-0689">Ribosomal protein</keyword>
<dbReference type="PRINTS" id="PR00882">
    <property type="entry name" value="RIBOSOMALL7A"/>
</dbReference>
<dbReference type="OrthoDB" id="29563at2759"/>
<evidence type="ECO:0000259" key="6">
    <source>
        <dbReference type="Pfam" id="PF01248"/>
    </source>
</evidence>
<dbReference type="GO" id="GO:0042254">
    <property type="term" value="P:ribosome biogenesis"/>
    <property type="evidence" value="ECO:0007669"/>
    <property type="project" value="InterPro"/>
</dbReference>
<protein>
    <recommendedName>
        <fullName evidence="4">60S ribosomal protein L7a</fullName>
    </recommendedName>
</protein>
<dbReference type="GeneID" id="24423506"/>
<dbReference type="SUPFAM" id="SSF55315">
    <property type="entry name" value="L30e-like"/>
    <property type="match status" value="1"/>
</dbReference>
<dbReference type="KEGG" id="bmic:BMR1_01G02170"/>
<dbReference type="InterPro" id="IPR029064">
    <property type="entry name" value="Ribosomal_eL30-like_sf"/>
</dbReference>
<dbReference type="PRINTS" id="PR00881">
    <property type="entry name" value="L7ARS6FAMILY"/>
</dbReference>
<evidence type="ECO:0000313" key="7">
    <source>
        <dbReference type="EMBL" id="CCF72892.1"/>
    </source>
</evidence>
<comment type="function">
    <text evidence="4">Component of the ribosome.</text>
</comment>
<dbReference type="OMA" id="RMVKWPA"/>
<dbReference type="PROSITE" id="PS01082">
    <property type="entry name" value="RIBOSOMAL_L7AE"/>
    <property type="match status" value="1"/>
</dbReference>
<feature type="region of interest" description="Disordered" evidence="5">
    <location>
        <begin position="1"/>
        <end position="23"/>
    </location>
</feature>
<evidence type="ECO:0000256" key="1">
    <source>
        <dbReference type="ARBA" id="ARBA00007337"/>
    </source>
</evidence>